<evidence type="ECO:0000313" key="1">
    <source>
        <dbReference type="EMBL" id="PXX38494.1"/>
    </source>
</evidence>
<protein>
    <submittedName>
        <fullName evidence="1">Uncharacterized protein</fullName>
    </submittedName>
</protein>
<dbReference type="Proteomes" id="UP000247792">
    <property type="component" value="Unassembled WGS sequence"/>
</dbReference>
<proteinExistence type="predicted"/>
<comment type="caution">
    <text evidence="1">The sequence shown here is derived from an EMBL/GenBank/DDBJ whole genome shotgun (WGS) entry which is preliminary data.</text>
</comment>
<reference evidence="1 2" key="1">
    <citation type="submission" date="2018-05" db="EMBL/GenBank/DDBJ databases">
        <title>Genomic Encyclopedia of Type Strains, Phase IV (KMG-IV): sequencing the most valuable type-strain genomes for metagenomic binning, comparative biology and taxonomic classification.</title>
        <authorList>
            <person name="Goeker M."/>
        </authorList>
    </citation>
    <scope>NUCLEOTIDE SEQUENCE [LARGE SCALE GENOMIC DNA]</scope>
    <source>
        <strain evidence="1 2">DSM 19792</strain>
    </source>
</reference>
<accession>A0A318ITH3</accession>
<dbReference type="AlphaFoldDB" id="A0A318ITH3"/>
<gene>
    <name evidence="1" type="ORF">DFR42_1126</name>
</gene>
<dbReference type="OrthoDB" id="8999727at2"/>
<name>A0A318ITH3_9BURK</name>
<sequence>MTLTQLLAAIRASYITVLSAAMSNGNVHVEPAYRNADGTLSLEGKPALPCRTDWIPVEGEFAGQSHTVDAKTQLEFEPFAFQLSASEVSITPFTWDWLPLQISGLSPNVAEATLTSWFMAWFDGDDGNAKNADGLYGVVHFMSDITQEGDVLQLSIDLGSVSEAAVEDLLFKLADANAEAIQLG</sequence>
<organism evidence="1 2">
    <name type="scientific">Undibacterium pigrum</name>
    <dbReference type="NCBI Taxonomy" id="401470"/>
    <lineage>
        <taxon>Bacteria</taxon>
        <taxon>Pseudomonadati</taxon>
        <taxon>Pseudomonadota</taxon>
        <taxon>Betaproteobacteria</taxon>
        <taxon>Burkholderiales</taxon>
        <taxon>Oxalobacteraceae</taxon>
        <taxon>Undibacterium</taxon>
    </lineage>
</organism>
<dbReference type="EMBL" id="QJKB01000012">
    <property type="protein sequence ID" value="PXX38494.1"/>
    <property type="molecule type" value="Genomic_DNA"/>
</dbReference>
<keyword evidence="2" id="KW-1185">Reference proteome</keyword>
<dbReference type="RefSeq" id="WP_110257651.1">
    <property type="nucleotide sequence ID" value="NZ_QJKB01000012.1"/>
</dbReference>
<evidence type="ECO:0000313" key="2">
    <source>
        <dbReference type="Proteomes" id="UP000247792"/>
    </source>
</evidence>